<dbReference type="EMBL" id="NUVX01000067">
    <property type="protein sequence ID" value="PFJ31865.1"/>
    <property type="molecule type" value="Genomic_DNA"/>
</dbReference>
<accession>A0A9X6ZQC6</accession>
<gene>
    <name evidence="1" type="ORF">COJ15_29640</name>
</gene>
<organism evidence="1 2">
    <name type="scientific">Bacillus thuringiensis</name>
    <dbReference type="NCBI Taxonomy" id="1428"/>
    <lineage>
        <taxon>Bacteria</taxon>
        <taxon>Bacillati</taxon>
        <taxon>Bacillota</taxon>
        <taxon>Bacilli</taxon>
        <taxon>Bacillales</taxon>
        <taxon>Bacillaceae</taxon>
        <taxon>Bacillus</taxon>
        <taxon>Bacillus cereus group</taxon>
    </lineage>
</organism>
<dbReference type="Proteomes" id="UP000224003">
    <property type="component" value="Unassembled WGS sequence"/>
</dbReference>
<sequence>MNALSSTQLEKEVLSLFHHIKGIQHFQKGNDAVVVFGEHPMYFAFLSYIPKGTSTTFPTVSESLNGLNTDNKIVRTSNGEWFVESIYAAKENEQSLLNKIKKSFT</sequence>
<evidence type="ECO:0000313" key="1">
    <source>
        <dbReference type="EMBL" id="PFJ31865.1"/>
    </source>
</evidence>
<protein>
    <submittedName>
        <fullName evidence="1">Uncharacterized protein</fullName>
    </submittedName>
</protein>
<dbReference type="AlphaFoldDB" id="A0A9X6ZQC6"/>
<dbReference type="RefSeq" id="WP_098517426.1">
    <property type="nucleotide sequence ID" value="NZ_NUVX01000067.1"/>
</dbReference>
<proteinExistence type="predicted"/>
<reference evidence="1 2" key="1">
    <citation type="submission" date="2017-09" db="EMBL/GenBank/DDBJ databases">
        <title>Large-scale bioinformatics analysis of Bacillus genomes uncovers conserved roles of natural products in bacterial physiology.</title>
        <authorList>
            <consortium name="Agbiome Team Llc"/>
            <person name="Bleich R.M."/>
            <person name="Grubbs K.J."/>
            <person name="Santa Maria K.C."/>
            <person name="Allen S.E."/>
            <person name="Farag S."/>
            <person name="Shank E.A."/>
            <person name="Bowers A."/>
        </authorList>
    </citation>
    <scope>NUCLEOTIDE SEQUENCE [LARGE SCALE GENOMIC DNA]</scope>
    <source>
        <strain evidence="1 2">AFS085496</strain>
    </source>
</reference>
<name>A0A9X6ZQC6_BACTU</name>
<comment type="caution">
    <text evidence="1">The sequence shown here is derived from an EMBL/GenBank/DDBJ whole genome shotgun (WGS) entry which is preliminary data.</text>
</comment>
<evidence type="ECO:0000313" key="2">
    <source>
        <dbReference type="Proteomes" id="UP000224003"/>
    </source>
</evidence>